<comment type="caution">
    <text evidence="2">The sequence shown here is derived from an EMBL/GenBank/DDBJ whole genome shotgun (WGS) entry which is preliminary data.</text>
</comment>
<dbReference type="AlphaFoldDB" id="A0A0F4Q4D7"/>
<dbReference type="EMBL" id="JXXZ01000001">
    <property type="protein sequence ID" value="KJZ02240.1"/>
    <property type="molecule type" value="Genomic_DNA"/>
</dbReference>
<dbReference type="InterPro" id="IPR010239">
    <property type="entry name" value="CHP02001"/>
</dbReference>
<evidence type="ECO:0000256" key="1">
    <source>
        <dbReference type="SAM" id="SignalP"/>
    </source>
</evidence>
<protein>
    <submittedName>
        <fullName evidence="2">Membrane protein</fullName>
    </submittedName>
</protein>
<accession>A0A0F4Q4D7</accession>
<name>A0A0F4Q4D7_9GAMM</name>
<keyword evidence="1" id="KW-0732">Signal</keyword>
<dbReference type="Proteomes" id="UP000033664">
    <property type="component" value="Unassembled WGS sequence"/>
</dbReference>
<evidence type="ECO:0000313" key="3">
    <source>
        <dbReference type="Proteomes" id="UP000033664"/>
    </source>
</evidence>
<dbReference type="PATRIC" id="fig|151081.8.peg.1339"/>
<keyword evidence="3" id="KW-1185">Reference proteome</keyword>
<gene>
    <name evidence="2" type="ORF">TW72_00785</name>
</gene>
<proteinExistence type="predicted"/>
<evidence type="ECO:0000313" key="2">
    <source>
        <dbReference type="EMBL" id="KJZ02240.1"/>
    </source>
</evidence>
<reference evidence="2 3" key="1">
    <citation type="journal article" date="2015" name="BMC Genomics">
        <title>Genome mining reveals unlocked bioactive potential of marine Gram-negative bacteria.</title>
        <authorList>
            <person name="Machado H."/>
            <person name="Sonnenschein E.C."/>
            <person name="Melchiorsen J."/>
            <person name="Gram L."/>
        </authorList>
    </citation>
    <scope>NUCLEOTIDE SEQUENCE [LARGE SCALE GENOMIC DNA]</scope>
    <source>
        <strain evidence="2 3">S3137</strain>
    </source>
</reference>
<dbReference type="eggNOG" id="ENOG502Z9EH">
    <property type="taxonomic scope" value="Bacteria"/>
</dbReference>
<organism evidence="2 3">
    <name type="scientific">Pseudoalteromonas ruthenica</name>
    <dbReference type="NCBI Taxonomy" id="151081"/>
    <lineage>
        <taxon>Bacteria</taxon>
        <taxon>Pseudomonadati</taxon>
        <taxon>Pseudomonadota</taxon>
        <taxon>Gammaproteobacteria</taxon>
        <taxon>Alteromonadales</taxon>
        <taxon>Pseudoalteromonadaceae</taxon>
        <taxon>Pseudoalteromonas</taxon>
    </lineage>
</organism>
<dbReference type="Pfam" id="PF09694">
    <property type="entry name" value="Gcw_chp"/>
    <property type="match status" value="1"/>
</dbReference>
<sequence>MMRKTIYSLSAISLMMASQVALADWSATITGASDYTFNGVSQTENDPALQGSIDYAADNGFYAGSWASNVDFGDGTDLEWDFYVGQFRQLNNQLSVDYGIAYYSYHGASSSSDGNYFEAYTKFAYDSQLGTTEANFWYTWDYFGTDAGHVISMLAHNYALAEGHNLRLSVDASNSLDGDKFAWQADGKSYVHYRLAYQTSYSGFDFELAAEDTNLDSEYADERLVLSVSKTFSL</sequence>
<feature type="signal peptide" evidence="1">
    <location>
        <begin position="1"/>
        <end position="23"/>
    </location>
</feature>
<feature type="chain" id="PRO_5002475034" evidence="1">
    <location>
        <begin position="24"/>
        <end position="234"/>
    </location>
</feature>
<dbReference type="NCBIfam" id="TIGR02001">
    <property type="entry name" value="gcw_chp"/>
    <property type="match status" value="1"/>
</dbReference>
<dbReference type="RefSeq" id="WP_045978983.1">
    <property type="nucleotide sequence ID" value="NZ_CP023397.1"/>
</dbReference>